<evidence type="ECO:0000313" key="1">
    <source>
        <dbReference type="Proteomes" id="UP000095282"/>
    </source>
</evidence>
<dbReference type="SUPFAM" id="SSF82199">
    <property type="entry name" value="SET domain"/>
    <property type="match status" value="1"/>
</dbReference>
<dbReference type="AlphaFoldDB" id="A0A1I7U1T8"/>
<dbReference type="WBParaSite" id="Csp11.Scaffold629.g13994.t1">
    <property type="protein sequence ID" value="Csp11.Scaffold629.g13994.t1"/>
    <property type="gene ID" value="Csp11.Scaffold629.g13994"/>
</dbReference>
<dbReference type="InterPro" id="IPR046341">
    <property type="entry name" value="SET_dom_sf"/>
</dbReference>
<dbReference type="Proteomes" id="UP000095282">
    <property type="component" value="Unplaced"/>
</dbReference>
<dbReference type="Gene3D" id="2.170.270.10">
    <property type="entry name" value="SET domain"/>
    <property type="match status" value="1"/>
</dbReference>
<proteinExistence type="predicted"/>
<dbReference type="STRING" id="1561998.A0A1I7U1T8"/>
<protein>
    <submittedName>
        <fullName evidence="2">PUA domain-containing protein</fullName>
    </submittedName>
</protein>
<dbReference type="eggNOG" id="KOG1081">
    <property type="taxonomic scope" value="Eukaryota"/>
</dbReference>
<organism evidence="1 2">
    <name type="scientific">Caenorhabditis tropicalis</name>
    <dbReference type="NCBI Taxonomy" id="1561998"/>
    <lineage>
        <taxon>Eukaryota</taxon>
        <taxon>Metazoa</taxon>
        <taxon>Ecdysozoa</taxon>
        <taxon>Nematoda</taxon>
        <taxon>Chromadorea</taxon>
        <taxon>Rhabditida</taxon>
        <taxon>Rhabditina</taxon>
        <taxon>Rhabditomorpha</taxon>
        <taxon>Rhabditoidea</taxon>
        <taxon>Rhabditidae</taxon>
        <taxon>Peloderinae</taxon>
        <taxon>Caenorhabditis</taxon>
    </lineage>
</organism>
<sequence length="233" mass="26323">MAFGNQNDLKKDEKENCENCMFNTQMRVGDGVLVFTNSVFRAARIMSGGRGAVVVEVLSTKTNLTIPLKSLFRPYPRIANGIFNQMALSKTYEEHQNELDIIKPIFEERAVFKPEIIRQIPSFKCKYQTHKSVQRYMSGEAESLIPVNGNVEIVKVGKVGFGMVAVMDLEQEIPIGEYIGEIVSKGECNRRKKLGEDSHDSECMFYTFESDVFVGRNTRKIYIDGAQIGNELS</sequence>
<accession>A0A1I7U1T8</accession>
<evidence type="ECO:0000313" key="2">
    <source>
        <dbReference type="WBParaSite" id="Csp11.Scaffold629.g13994.t1"/>
    </source>
</evidence>
<keyword evidence="1" id="KW-1185">Reference proteome</keyword>
<name>A0A1I7U1T8_9PELO</name>
<reference evidence="2" key="1">
    <citation type="submission" date="2016-11" db="UniProtKB">
        <authorList>
            <consortium name="WormBaseParasite"/>
        </authorList>
    </citation>
    <scope>IDENTIFICATION</scope>
</reference>